<dbReference type="AlphaFoldDB" id="A0A2M7V820"/>
<dbReference type="EMBL" id="PFPL01000070">
    <property type="protein sequence ID" value="PIZ94912.1"/>
    <property type="molecule type" value="Genomic_DNA"/>
</dbReference>
<dbReference type="Proteomes" id="UP000231453">
    <property type="component" value="Unassembled WGS sequence"/>
</dbReference>
<evidence type="ECO:0000313" key="1">
    <source>
        <dbReference type="EMBL" id="PIZ94912.1"/>
    </source>
</evidence>
<proteinExistence type="predicted"/>
<accession>A0A2M7V820</accession>
<sequence length="81" mass="9796">MSDLKRKKNESFEAFIRRVKQQWQRSGTILQARKIQYFTAKQSKNVVRKLTVSKVKKNVKTDLLRKTGKLPEEDYKKKRRR</sequence>
<gene>
    <name evidence="1" type="ORF">COX80_05365</name>
</gene>
<reference evidence="2" key="1">
    <citation type="submission" date="2017-09" db="EMBL/GenBank/DDBJ databases">
        <title>Depth-based differentiation of microbial function through sediment-hosted aquifers and enrichment of novel symbionts in the deep terrestrial subsurface.</title>
        <authorList>
            <person name="Probst A.J."/>
            <person name="Ladd B."/>
            <person name="Jarett J.K."/>
            <person name="Geller-Mcgrath D.E."/>
            <person name="Sieber C.M.K."/>
            <person name="Emerson J.B."/>
            <person name="Anantharaman K."/>
            <person name="Thomas B.C."/>
            <person name="Malmstrom R."/>
            <person name="Stieglmeier M."/>
            <person name="Klingl A."/>
            <person name="Woyke T."/>
            <person name="Ryan C.M."/>
            <person name="Banfield J.F."/>
        </authorList>
    </citation>
    <scope>NUCLEOTIDE SEQUENCE [LARGE SCALE GENOMIC DNA]</scope>
</reference>
<evidence type="ECO:0000313" key="2">
    <source>
        <dbReference type="Proteomes" id="UP000231453"/>
    </source>
</evidence>
<protein>
    <recommendedName>
        <fullName evidence="3">30S ribosomal protein S21</fullName>
    </recommendedName>
</protein>
<name>A0A2M7V820_9BACT</name>
<comment type="caution">
    <text evidence="1">The sequence shown here is derived from an EMBL/GenBank/DDBJ whole genome shotgun (WGS) entry which is preliminary data.</text>
</comment>
<evidence type="ECO:0008006" key="3">
    <source>
        <dbReference type="Google" id="ProtNLM"/>
    </source>
</evidence>
<organism evidence="1 2">
    <name type="scientific">Candidatus Magasanikbacteria bacterium CG_4_10_14_0_2_um_filter_33_14</name>
    <dbReference type="NCBI Taxonomy" id="1974636"/>
    <lineage>
        <taxon>Bacteria</taxon>
        <taxon>Candidatus Magasanikiibacteriota</taxon>
    </lineage>
</organism>